<dbReference type="RefSeq" id="WP_144873203.1">
    <property type="nucleotide sequence ID" value="NZ_LR214015.1"/>
</dbReference>
<keyword evidence="9" id="KW-1185">Reference proteome</keyword>
<evidence type="ECO:0000313" key="8">
    <source>
        <dbReference type="EMBL" id="VEP14576.1"/>
    </source>
</evidence>
<dbReference type="EC" id="1.7.1.17" evidence="6"/>
<evidence type="ECO:0000313" key="9">
    <source>
        <dbReference type="Proteomes" id="UP000320055"/>
    </source>
</evidence>
<reference evidence="8 9" key="1">
    <citation type="submission" date="2019-01" db="EMBL/GenBank/DDBJ databases">
        <authorList>
            <person name="Brito A."/>
        </authorList>
    </citation>
    <scope>NUCLEOTIDE SEQUENCE [LARGE SCALE GENOMIC DNA]</scope>
    <source>
        <strain evidence="8">1</strain>
    </source>
</reference>
<dbReference type="InterPro" id="IPR003680">
    <property type="entry name" value="Flavodoxin_fold"/>
</dbReference>
<dbReference type="Pfam" id="PF02525">
    <property type="entry name" value="Flavodoxin_2"/>
    <property type="match status" value="1"/>
</dbReference>
<dbReference type="GO" id="GO:0016655">
    <property type="term" value="F:oxidoreductase activity, acting on NAD(P)H, quinone or similar compound as acceptor"/>
    <property type="evidence" value="ECO:0007669"/>
    <property type="project" value="InterPro"/>
</dbReference>
<feature type="domain" description="Flavodoxin-like fold" evidence="7">
    <location>
        <begin position="10"/>
        <end position="214"/>
    </location>
</feature>
<evidence type="ECO:0000259" key="7">
    <source>
        <dbReference type="Pfam" id="PF02525"/>
    </source>
</evidence>
<dbReference type="HAMAP" id="MF_01216">
    <property type="entry name" value="Azoreductase_type1"/>
    <property type="match status" value="1"/>
</dbReference>
<dbReference type="OrthoDB" id="9805013at2"/>
<comment type="similarity">
    <text evidence="6">Belongs to the azoreductase type 1 family.</text>
</comment>
<dbReference type="PANTHER" id="PTHR43741:SF2">
    <property type="entry name" value="FMN-DEPENDENT NADH:QUINONE OXIDOREDUCTASE"/>
    <property type="match status" value="1"/>
</dbReference>
<dbReference type="EMBL" id="CAACVJ010000193">
    <property type="protein sequence ID" value="VEP14576.1"/>
    <property type="molecule type" value="Genomic_DNA"/>
</dbReference>
<comment type="cofactor">
    <cofactor evidence="6">
        <name>FMN</name>
        <dbReference type="ChEBI" id="CHEBI:58210"/>
    </cofactor>
    <text evidence="6">Binds 1 FMN per subunit.</text>
</comment>
<dbReference type="GO" id="GO:0016652">
    <property type="term" value="F:oxidoreductase activity, acting on NAD(P)H as acceptor"/>
    <property type="evidence" value="ECO:0007669"/>
    <property type="project" value="UniProtKB-UniRule"/>
</dbReference>
<gene>
    <name evidence="6 8" type="primary">azoR</name>
    <name evidence="8" type="ORF">H1P_2720004</name>
</gene>
<dbReference type="EC" id="1.6.5.-" evidence="6"/>
<proteinExistence type="inferred from homology"/>
<dbReference type="AlphaFoldDB" id="A0A563VSX9"/>
<keyword evidence="1 6" id="KW-0285">Flavoprotein</keyword>
<dbReference type="Proteomes" id="UP000320055">
    <property type="component" value="Unassembled WGS sequence"/>
</dbReference>
<accession>A0A563VSX9</accession>
<dbReference type="InterPro" id="IPR023048">
    <property type="entry name" value="NADH:quinone_OxRdtase_FMN_depd"/>
</dbReference>
<comment type="function">
    <text evidence="6">Quinone reductase that provides resistance to thiol-specific stress caused by electrophilic quinones.</text>
</comment>
<evidence type="ECO:0000256" key="5">
    <source>
        <dbReference type="ARBA" id="ARBA00048542"/>
    </source>
</evidence>
<feature type="binding site" evidence="6">
    <location>
        <position position="17"/>
    </location>
    <ligand>
        <name>FMN</name>
        <dbReference type="ChEBI" id="CHEBI:58210"/>
    </ligand>
</feature>
<comment type="function">
    <text evidence="6">Also exhibits azoreductase activity. Catalyzes the reductive cleavage of the azo bond in aromatic azo compounds to the corresponding amines.</text>
</comment>
<name>A0A563VSX9_9CYAN</name>
<sequence>MVNSTCAFPRLLHIDASPRGDRSHSRRLTREFVEAWKKTHSTATVTYRDIGRNPIPHVTEDWIAAAFTPSEKLLHQMQSALHLSDELVDEFLAADIYVMGVPMYNWSVTSGFKAYIDNIVRINRTWAYIPDENPEFPYKPLVHGKKMFVIASRGDGGFAPGERNHQRDFQTPLIKEAFGMLGVTDITFITVENDEYGGQKLADSIASARTQIAELISV</sequence>
<comment type="catalytic activity">
    <reaction evidence="6">
        <text>2 a quinone + NADH + H(+) = 2 a 1,4-benzosemiquinone + NAD(+)</text>
        <dbReference type="Rhea" id="RHEA:65952"/>
        <dbReference type="ChEBI" id="CHEBI:15378"/>
        <dbReference type="ChEBI" id="CHEBI:57540"/>
        <dbReference type="ChEBI" id="CHEBI:57945"/>
        <dbReference type="ChEBI" id="CHEBI:132124"/>
        <dbReference type="ChEBI" id="CHEBI:134225"/>
    </reaction>
</comment>
<feature type="binding site" evidence="6">
    <location>
        <begin position="23"/>
        <end position="25"/>
    </location>
    <ligand>
        <name>FMN</name>
        <dbReference type="ChEBI" id="CHEBI:58210"/>
    </ligand>
</feature>
<evidence type="ECO:0000256" key="4">
    <source>
        <dbReference type="ARBA" id="ARBA00023027"/>
    </source>
</evidence>
<evidence type="ECO:0000256" key="6">
    <source>
        <dbReference type="HAMAP-Rule" id="MF_01216"/>
    </source>
</evidence>
<dbReference type="GO" id="GO:0009055">
    <property type="term" value="F:electron transfer activity"/>
    <property type="evidence" value="ECO:0007669"/>
    <property type="project" value="UniProtKB-UniRule"/>
</dbReference>
<comment type="caution">
    <text evidence="6">Lacks conserved residue(s) required for the propagation of feature annotation.</text>
</comment>
<organism evidence="8 9">
    <name type="scientific">Hyella patelloides LEGE 07179</name>
    <dbReference type="NCBI Taxonomy" id="945734"/>
    <lineage>
        <taxon>Bacteria</taxon>
        <taxon>Bacillati</taxon>
        <taxon>Cyanobacteriota</taxon>
        <taxon>Cyanophyceae</taxon>
        <taxon>Pleurocapsales</taxon>
        <taxon>Hyellaceae</taxon>
        <taxon>Hyella</taxon>
    </lineage>
</organism>
<evidence type="ECO:0000256" key="3">
    <source>
        <dbReference type="ARBA" id="ARBA00023002"/>
    </source>
</evidence>
<evidence type="ECO:0000256" key="1">
    <source>
        <dbReference type="ARBA" id="ARBA00022630"/>
    </source>
</evidence>
<comment type="subunit">
    <text evidence="6">Homodimer.</text>
</comment>
<dbReference type="PANTHER" id="PTHR43741">
    <property type="entry name" value="FMN-DEPENDENT NADH-AZOREDUCTASE 1"/>
    <property type="match status" value="1"/>
</dbReference>
<dbReference type="Gene3D" id="3.40.50.360">
    <property type="match status" value="1"/>
</dbReference>
<evidence type="ECO:0000256" key="2">
    <source>
        <dbReference type="ARBA" id="ARBA00022643"/>
    </source>
</evidence>
<dbReference type="SUPFAM" id="SSF52218">
    <property type="entry name" value="Flavoproteins"/>
    <property type="match status" value="1"/>
</dbReference>
<dbReference type="GO" id="GO:0010181">
    <property type="term" value="F:FMN binding"/>
    <property type="evidence" value="ECO:0007669"/>
    <property type="project" value="UniProtKB-UniRule"/>
</dbReference>
<keyword evidence="2 6" id="KW-0288">FMN</keyword>
<comment type="catalytic activity">
    <reaction evidence="5">
        <text>N,N-dimethyl-1,4-phenylenediamine + anthranilate + 2 NAD(+) = 2-(4-dimethylaminophenyl)diazenylbenzoate + 2 NADH + 2 H(+)</text>
        <dbReference type="Rhea" id="RHEA:55872"/>
        <dbReference type="ChEBI" id="CHEBI:15378"/>
        <dbReference type="ChEBI" id="CHEBI:15783"/>
        <dbReference type="ChEBI" id="CHEBI:16567"/>
        <dbReference type="ChEBI" id="CHEBI:57540"/>
        <dbReference type="ChEBI" id="CHEBI:57945"/>
        <dbReference type="ChEBI" id="CHEBI:71579"/>
        <dbReference type="EC" id="1.7.1.17"/>
    </reaction>
    <physiologicalReaction direction="right-to-left" evidence="5">
        <dbReference type="Rhea" id="RHEA:55874"/>
    </physiologicalReaction>
</comment>
<dbReference type="InterPro" id="IPR050104">
    <property type="entry name" value="FMN-dep_NADH:Q_OxRdtase_AzoR1"/>
</dbReference>
<dbReference type="InterPro" id="IPR029039">
    <property type="entry name" value="Flavoprotein-like_sf"/>
</dbReference>
<keyword evidence="4 6" id="KW-0520">NAD</keyword>
<protein>
    <recommendedName>
        <fullName evidence="6">FMN dependent NADH:quinone oxidoreductase</fullName>
        <ecNumber evidence="6">1.6.5.-</ecNumber>
    </recommendedName>
    <alternativeName>
        <fullName evidence="6">Azo-dye reductase</fullName>
    </alternativeName>
    <alternativeName>
        <fullName evidence="6">FMN-dependent NADH-azo compound oxidoreductase</fullName>
    </alternativeName>
    <alternativeName>
        <fullName evidence="6">FMN-dependent NADH-azoreductase</fullName>
        <ecNumber evidence="6">1.7.1.17</ecNumber>
    </alternativeName>
</protein>
<keyword evidence="3 6" id="KW-0560">Oxidoreductase</keyword>